<feature type="non-terminal residue" evidence="1">
    <location>
        <position position="131"/>
    </location>
</feature>
<dbReference type="OrthoDB" id="2447698at2759"/>
<feature type="non-terminal residue" evidence="1">
    <location>
        <position position="1"/>
    </location>
</feature>
<keyword evidence="2" id="KW-1185">Reference proteome</keyword>
<proteinExistence type="predicted"/>
<sequence>LKDDYQLEKLLISEDQSNKLGEEIFAKAKASLKDYLFEIGTSTFTNQMNLKFENTFHSLSTRDEKELDVDKVFKELIKHIVIKLGCQVPAPNVVILEPENNPCSDKAVYKACEMFFDNVGKKTNRHGKIDI</sequence>
<accession>A0A9N9PHM3</accession>
<organism evidence="1 2">
    <name type="scientific">Dentiscutata erythropus</name>
    <dbReference type="NCBI Taxonomy" id="1348616"/>
    <lineage>
        <taxon>Eukaryota</taxon>
        <taxon>Fungi</taxon>
        <taxon>Fungi incertae sedis</taxon>
        <taxon>Mucoromycota</taxon>
        <taxon>Glomeromycotina</taxon>
        <taxon>Glomeromycetes</taxon>
        <taxon>Diversisporales</taxon>
        <taxon>Gigasporaceae</taxon>
        <taxon>Dentiscutata</taxon>
    </lineage>
</organism>
<dbReference type="EMBL" id="CAJVPY010055107">
    <property type="protein sequence ID" value="CAG8817328.1"/>
    <property type="molecule type" value="Genomic_DNA"/>
</dbReference>
<gene>
    <name evidence="1" type="ORF">DERYTH_LOCUS26421</name>
</gene>
<name>A0A9N9PHM3_9GLOM</name>
<protein>
    <submittedName>
        <fullName evidence="1">20269_t:CDS:1</fullName>
    </submittedName>
</protein>
<reference evidence="1" key="1">
    <citation type="submission" date="2021-06" db="EMBL/GenBank/DDBJ databases">
        <authorList>
            <person name="Kallberg Y."/>
            <person name="Tangrot J."/>
            <person name="Rosling A."/>
        </authorList>
    </citation>
    <scope>NUCLEOTIDE SEQUENCE</scope>
    <source>
        <strain evidence="1">MA453B</strain>
    </source>
</reference>
<dbReference type="AlphaFoldDB" id="A0A9N9PHM3"/>
<dbReference type="Proteomes" id="UP000789405">
    <property type="component" value="Unassembled WGS sequence"/>
</dbReference>
<evidence type="ECO:0000313" key="2">
    <source>
        <dbReference type="Proteomes" id="UP000789405"/>
    </source>
</evidence>
<evidence type="ECO:0000313" key="1">
    <source>
        <dbReference type="EMBL" id="CAG8817328.1"/>
    </source>
</evidence>
<comment type="caution">
    <text evidence="1">The sequence shown here is derived from an EMBL/GenBank/DDBJ whole genome shotgun (WGS) entry which is preliminary data.</text>
</comment>